<keyword evidence="1" id="KW-0472">Membrane</keyword>
<evidence type="ECO:0000313" key="3">
    <source>
        <dbReference type="EMBL" id="KKR13730.1"/>
    </source>
</evidence>
<dbReference type="AlphaFoldDB" id="A0A0G0QTQ5"/>
<reference evidence="3 4" key="1">
    <citation type="journal article" date="2015" name="Nature">
        <title>rRNA introns, odd ribosomes, and small enigmatic genomes across a large radiation of phyla.</title>
        <authorList>
            <person name="Brown C.T."/>
            <person name="Hug L.A."/>
            <person name="Thomas B.C."/>
            <person name="Sharon I."/>
            <person name="Castelle C.J."/>
            <person name="Singh A."/>
            <person name="Wilkins M.J."/>
            <person name="Williams K.H."/>
            <person name="Banfield J.F."/>
        </authorList>
    </citation>
    <scope>NUCLEOTIDE SEQUENCE [LARGE SCALE GENOMIC DNA]</scope>
</reference>
<gene>
    <name evidence="3" type="ORF">UT40_C0011G0041</name>
</gene>
<feature type="transmembrane region" description="Helical" evidence="1">
    <location>
        <begin position="20"/>
        <end position="37"/>
    </location>
</feature>
<keyword evidence="1" id="KW-0812">Transmembrane</keyword>
<proteinExistence type="predicted"/>
<comment type="caution">
    <text evidence="3">The sequence shown here is derived from an EMBL/GenBank/DDBJ whole genome shotgun (WGS) entry which is preliminary data.</text>
</comment>
<dbReference type="InterPro" id="IPR058441">
    <property type="entry name" value="DUF8128"/>
</dbReference>
<evidence type="ECO:0000313" key="4">
    <source>
        <dbReference type="Proteomes" id="UP000034690"/>
    </source>
</evidence>
<name>A0A0G0QTQ5_9BACT</name>
<keyword evidence="1" id="KW-1133">Transmembrane helix</keyword>
<feature type="domain" description="DUF8128" evidence="2">
    <location>
        <begin position="52"/>
        <end position="377"/>
    </location>
</feature>
<sequence>MSDLLLQSFLSLVVSLLDWSFLWLPILLVFMLWEVYLKYIRANYIKTNEMILLEIKLPKEVYKSPQAMELVITSLHQPAKGNLIDQYVSGKVPAWSSLEIVSLGGQLHFYIRMAKFYRNLVEASIYSQFPEAEVFEAEDYTRAINFGQPNSPWKFWAIEWLFGEPDPYPIKTYVDYGLDKDPKEEYKIDPLLPLLEFMGGIGPTHQIWVHIMLKAPPATWKKDVEAELNKLLKRDKEKKEGETKMDWGEFALSSGEREKVKAVEKSLAKLAFSVGIRTAYMARDDTFHPINKVGLLTNFKQFGAQNLNSFKPQFLYSYEYFWEDFMGMRKRYLENKAFLFCRQRAYHYPPCNHKPIVMTTEEIATLFHIPGSIAATPTLERIPSKRGEPPTNLPV</sequence>
<organism evidence="3 4">
    <name type="scientific">Candidatus Woesebacteria bacterium GW2011_GWA1_39_21b</name>
    <dbReference type="NCBI Taxonomy" id="1618551"/>
    <lineage>
        <taxon>Bacteria</taxon>
        <taxon>Candidatus Woeseibacteriota</taxon>
    </lineage>
</organism>
<dbReference type="EMBL" id="LBWQ01000011">
    <property type="protein sequence ID" value="KKR13730.1"/>
    <property type="molecule type" value="Genomic_DNA"/>
</dbReference>
<dbReference type="Pfam" id="PF26449">
    <property type="entry name" value="DUF8128"/>
    <property type="match status" value="1"/>
</dbReference>
<protein>
    <recommendedName>
        <fullName evidence="2">DUF8128 domain-containing protein</fullName>
    </recommendedName>
</protein>
<evidence type="ECO:0000259" key="2">
    <source>
        <dbReference type="Pfam" id="PF26449"/>
    </source>
</evidence>
<dbReference type="Proteomes" id="UP000034690">
    <property type="component" value="Unassembled WGS sequence"/>
</dbReference>
<accession>A0A0G0QTQ5</accession>
<evidence type="ECO:0000256" key="1">
    <source>
        <dbReference type="SAM" id="Phobius"/>
    </source>
</evidence>